<dbReference type="GO" id="GO:0005886">
    <property type="term" value="C:plasma membrane"/>
    <property type="evidence" value="ECO:0007669"/>
    <property type="project" value="UniProtKB-SubCell"/>
</dbReference>
<organism evidence="9 10">
    <name type="scientific">Clostridium pasteurianum BC1</name>
    <dbReference type="NCBI Taxonomy" id="86416"/>
    <lineage>
        <taxon>Bacteria</taxon>
        <taxon>Bacillati</taxon>
        <taxon>Bacillota</taxon>
        <taxon>Clostridia</taxon>
        <taxon>Eubacteriales</taxon>
        <taxon>Clostridiaceae</taxon>
        <taxon>Clostridium</taxon>
    </lineage>
</organism>
<dbReference type="AlphaFoldDB" id="R4K8I3"/>
<evidence type="ECO:0000256" key="5">
    <source>
        <dbReference type="ARBA" id="ARBA00022989"/>
    </source>
</evidence>
<evidence type="ECO:0000256" key="7">
    <source>
        <dbReference type="RuleBase" id="RU363032"/>
    </source>
</evidence>
<keyword evidence="6 7" id="KW-0472">Membrane</keyword>
<comment type="similarity">
    <text evidence="7">Belongs to the binding-protein-dependent transport system permease family.</text>
</comment>
<dbReference type="InterPro" id="IPR000515">
    <property type="entry name" value="MetI-like"/>
</dbReference>
<dbReference type="EMBL" id="CP003261">
    <property type="protein sequence ID" value="AGK98873.1"/>
    <property type="molecule type" value="Genomic_DNA"/>
</dbReference>
<dbReference type="RefSeq" id="WP_015617148.1">
    <property type="nucleotide sequence ID" value="NC_021182.1"/>
</dbReference>
<evidence type="ECO:0000256" key="3">
    <source>
        <dbReference type="ARBA" id="ARBA00022475"/>
    </source>
</evidence>
<proteinExistence type="inferred from homology"/>
<dbReference type="PANTHER" id="PTHR30151">
    <property type="entry name" value="ALKANE SULFONATE ABC TRANSPORTER-RELATED, MEMBRANE SUBUNIT"/>
    <property type="match status" value="1"/>
</dbReference>
<keyword evidence="3" id="KW-1003">Cell membrane</keyword>
<dbReference type="PANTHER" id="PTHR30151:SF0">
    <property type="entry name" value="ABC TRANSPORTER PERMEASE PROTEIN MJ0413-RELATED"/>
    <property type="match status" value="1"/>
</dbReference>
<dbReference type="eggNOG" id="COG0600">
    <property type="taxonomic scope" value="Bacteria"/>
</dbReference>
<evidence type="ECO:0000256" key="6">
    <source>
        <dbReference type="ARBA" id="ARBA00023136"/>
    </source>
</evidence>
<dbReference type="PATRIC" id="fig|86416.3.peg.4140"/>
<evidence type="ECO:0000313" key="9">
    <source>
        <dbReference type="EMBL" id="AGK98873.1"/>
    </source>
</evidence>
<dbReference type="STRING" id="86416.Clopa_4138"/>
<dbReference type="OrthoDB" id="9796361at2"/>
<keyword evidence="4 7" id="KW-0812">Transmembrane</keyword>
<gene>
    <name evidence="9" type="ORF">Clopa_4138</name>
</gene>
<keyword evidence="5 7" id="KW-1133">Transmembrane helix</keyword>
<dbReference type="CDD" id="cd06261">
    <property type="entry name" value="TM_PBP2"/>
    <property type="match status" value="1"/>
</dbReference>
<feature type="transmembrane region" description="Helical" evidence="7">
    <location>
        <begin position="242"/>
        <end position="263"/>
    </location>
</feature>
<dbReference type="Gene3D" id="1.10.3720.10">
    <property type="entry name" value="MetI-like"/>
    <property type="match status" value="1"/>
</dbReference>
<comment type="subcellular location">
    <subcellularLocation>
        <location evidence="1 7">Cell membrane</location>
        <topology evidence="1 7">Multi-pass membrane protein</topology>
    </subcellularLocation>
</comment>
<evidence type="ECO:0000259" key="8">
    <source>
        <dbReference type="PROSITE" id="PS50928"/>
    </source>
</evidence>
<sequence>MLKLESKKPENKKIKKKDITRNISKALDYILMFLTPVVIVILWEIFSDKGFINPSILPSPIIIWDTLVQMAQSGELLKHLVVSLIRVLKGYAIGCILGISIGTLMGLIRKFERSIVLLIGLLRPIPVIAWVPMLILWLGIGEISKVTVIAIGTFWPVLLNTVHGIVSTNKKYLEVGEILEKNKATVLLKVIFPSAMPSIFTGLRIGIGSAWMSVVGAELIAASSGIGYLISYARELSQPDVMIVGVISIGIIGLLIDTLIKIIQKRVLRWNTSIQD</sequence>
<keyword evidence="2 7" id="KW-0813">Transport</keyword>
<evidence type="ECO:0000256" key="4">
    <source>
        <dbReference type="ARBA" id="ARBA00022692"/>
    </source>
</evidence>
<feature type="transmembrane region" description="Helical" evidence="7">
    <location>
        <begin position="90"/>
        <end position="108"/>
    </location>
</feature>
<feature type="transmembrane region" description="Helical" evidence="7">
    <location>
        <begin position="146"/>
        <end position="166"/>
    </location>
</feature>
<feature type="transmembrane region" description="Helical" evidence="7">
    <location>
        <begin position="26"/>
        <end position="46"/>
    </location>
</feature>
<keyword evidence="10" id="KW-1185">Reference proteome</keyword>
<evidence type="ECO:0000313" key="10">
    <source>
        <dbReference type="Proteomes" id="UP000013523"/>
    </source>
</evidence>
<dbReference type="InterPro" id="IPR035906">
    <property type="entry name" value="MetI-like_sf"/>
</dbReference>
<evidence type="ECO:0000256" key="2">
    <source>
        <dbReference type="ARBA" id="ARBA00022448"/>
    </source>
</evidence>
<dbReference type="Proteomes" id="UP000013523">
    <property type="component" value="Chromosome"/>
</dbReference>
<dbReference type="KEGG" id="cpas:Clopa_4138"/>
<dbReference type="HOGENOM" id="CLU_046113_1_4_9"/>
<dbReference type="PROSITE" id="PS50928">
    <property type="entry name" value="ABC_TM1"/>
    <property type="match status" value="1"/>
</dbReference>
<dbReference type="GO" id="GO:0042918">
    <property type="term" value="P:alkanesulfonate transmembrane transport"/>
    <property type="evidence" value="ECO:0007669"/>
    <property type="project" value="UniProtKB-ARBA"/>
</dbReference>
<feature type="domain" description="ABC transmembrane type-1" evidence="8">
    <location>
        <begin position="80"/>
        <end position="260"/>
    </location>
</feature>
<dbReference type="Pfam" id="PF00528">
    <property type="entry name" value="BPD_transp_1"/>
    <property type="match status" value="1"/>
</dbReference>
<name>R4K8I3_CLOPA</name>
<protein>
    <submittedName>
        <fullName evidence="9">ABC-type nitrate/sulfonate/bicarbonate transport system, permease component</fullName>
    </submittedName>
</protein>
<accession>R4K8I3</accession>
<reference evidence="9 10" key="1">
    <citation type="submission" date="2012-01" db="EMBL/GenBank/DDBJ databases">
        <title>Complete sequence of chromosome of Clostridium pasteurianum BC1.</title>
        <authorList>
            <consortium name="US DOE Joint Genome Institute"/>
            <person name="Lucas S."/>
            <person name="Han J."/>
            <person name="Lapidus A."/>
            <person name="Cheng J.-F."/>
            <person name="Goodwin L."/>
            <person name="Pitluck S."/>
            <person name="Peters L."/>
            <person name="Mikhailova N."/>
            <person name="Teshima H."/>
            <person name="Detter J.C."/>
            <person name="Han C."/>
            <person name="Tapia R."/>
            <person name="Land M."/>
            <person name="Hauser L."/>
            <person name="Kyrpides N."/>
            <person name="Ivanova N."/>
            <person name="Pagani I."/>
            <person name="Dunn J."/>
            <person name="Taghavi S."/>
            <person name="Francis A."/>
            <person name="van der Lelie D."/>
            <person name="Woyke T."/>
        </authorList>
    </citation>
    <scope>NUCLEOTIDE SEQUENCE [LARGE SCALE GENOMIC DNA]</scope>
    <source>
        <strain evidence="9 10">BC1</strain>
    </source>
</reference>
<feature type="transmembrane region" description="Helical" evidence="7">
    <location>
        <begin position="115"/>
        <end position="140"/>
    </location>
</feature>
<dbReference type="FunFam" id="1.10.3720.10:FF:000003">
    <property type="entry name" value="Aliphatic sulfonate ABC transporter permease"/>
    <property type="match status" value="1"/>
</dbReference>
<dbReference type="SUPFAM" id="SSF161098">
    <property type="entry name" value="MetI-like"/>
    <property type="match status" value="1"/>
</dbReference>
<evidence type="ECO:0000256" key="1">
    <source>
        <dbReference type="ARBA" id="ARBA00004651"/>
    </source>
</evidence>
<feature type="transmembrane region" description="Helical" evidence="7">
    <location>
        <begin position="186"/>
        <end position="205"/>
    </location>
</feature>